<dbReference type="InterPro" id="IPR011014">
    <property type="entry name" value="MscS_channel_TM-2"/>
</dbReference>
<evidence type="ECO:0000313" key="10">
    <source>
        <dbReference type="EMBL" id="GGF36382.1"/>
    </source>
</evidence>
<dbReference type="AlphaFoldDB" id="A0A8J2YYK6"/>
<dbReference type="PANTHER" id="PTHR30460:SF0">
    <property type="entry name" value="MODERATE CONDUCTANCE MECHANOSENSITIVE CHANNEL YBIO"/>
    <property type="match status" value="1"/>
</dbReference>
<reference evidence="10" key="1">
    <citation type="journal article" date="2014" name="Int. J. Syst. Evol. Microbiol.">
        <title>Complete genome sequence of Corynebacterium casei LMG S-19264T (=DSM 44701T), isolated from a smear-ripened cheese.</title>
        <authorList>
            <consortium name="US DOE Joint Genome Institute (JGI-PGF)"/>
            <person name="Walter F."/>
            <person name="Albersmeier A."/>
            <person name="Kalinowski J."/>
            <person name="Ruckert C."/>
        </authorList>
    </citation>
    <scope>NUCLEOTIDE SEQUENCE</scope>
    <source>
        <strain evidence="10">CGMCC 1.15725</strain>
    </source>
</reference>
<feature type="transmembrane region" description="Helical" evidence="7">
    <location>
        <begin position="130"/>
        <end position="153"/>
    </location>
</feature>
<dbReference type="InterPro" id="IPR010920">
    <property type="entry name" value="LSM_dom_sf"/>
</dbReference>
<name>A0A8J2YYK6_9PROT</name>
<dbReference type="SUPFAM" id="SSF82861">
    <property type="entry name" value="Mechanosensitive channel protein MscS (YggB), transmembrane region"/>
    <property type="match status" value="1"/>
</dbReference>
<feature type="transmembrane region" description="Helical" evidence="7">
    <location>
        <begin position="383"/>
        <end position="405"/>
    </location>
</feature>
<proteinExistence type="inferred from homology"/>
<dbReference type="SUPFAM" id="SSF82689">
    <property type="entry name" value="Mechanosensitive channel protein MscS (YggB), C-terminal domain"/>
    <property type="match status" value="1"/>
</dbReference>
<evidence type="ECO:0000256" key="1">
    <source>
        <dbReference type="ARBA" id="ARBA00004651"/>
    </source>
</evidence>
<protein>
    <recommendedName>
        <fullName evidence="12">Mechanosensitive ion channel family protein</fullName>
    </recommendedName>
</protein>
<organism evidence="10 11">
    <name type="scientific">Aliidongia dinghuensis</name>
    <dbReference type="NCBI Taxonomy" id="1867774"/>
    <lineage>
        <taxon>Bacteria</taxon>
        <taxon>Pseudomonadati</taxon>
        <taxon>Pseudomonadota</taxon>
        <taxon>Alphaproteobacteria</taxon>
        <taxon>Rhodospirillales</taxon>
        <taxon>Dongiaceae</taxon>
        <taxon>Aliidongia</taxon>
    </lineage>
</organism>
<dbReference type="RefSeq" id="WP_189050627.1">
    <property type="nucleotide sequence ID" value="NZ_BMJQ01000014.1"/>
</dbReference>
<dbReference type="InterPro" id="IPR023408">
    <property type="entry name" value="MscS_beta-dom_sf"/>
</dbReference>
<keyword evidence="6 7" id="KW-0472">Membrane</keyword>
<dbReference type="Pfam" id="PF00924">
    <property type="entry name" value="MS_channel_2nd"/>
    <property type="match status" value="1"/>
</dbReference>
<dbReference type="Gene3D" id="1.10.287.1260">
    <property type="match status" value="1"/>
</dbReference>
<dbReference type="InterPro" id="IPR049142">
    <property type="entry name" value="MS_channel_1st"/>
</dbReference>
<evidence type="ECO:0000313" key="11">
    <source>
        <dbReference type="Proteomes" id="UP000646365"/>
    </source>
</evidence>
<evidence type="ECO:0000256" key="4">
    <source>
        <dbReference type="ARBA" id="ARBA00022692"/>
    </source>
</evidence>
<evidence type="ECO:0008006" key="12">
    <source>
        <dbReference type="Google" id="ProtNLM"/>
    </source>
</evidence>
<evidence type="ECO:0000256" key="3">
    <source>
        <dbReference type="ARBA" id="ARBA00022475"/>
    </source>
</evidence>
<dbReference type="InterPro" id="IPR006685">
    <property type="entry name" value="MscS_channel_2nd"/>
</dbReference>
<sequence>MADAASTAASTAAANPTVADQAAHGAVTHTFGGQPFGRMMIHLGHSTNELWMAVKTMVADAVKAPGMRHQAATLLTNNGDLGSAGWVLFCLAAMLVVALLGAAIVFWLAGPERRRLAQIPVDRAGKGVLLGLEGLVLDLLPPAAFLIGSGLLYNLCFTAHGLIFPATDVFQGFANAFIQSTTVGWAAFIILSQPFAADRPNLRMVPIDDAEAHRARATLARIVAVAMGPYLVAEGLYFLWFGDGLPHLIIITTSFVVGYMCLRALHKLRPHLTGFARYWHSLAVLSVFGLGATWVLGVLLLPLPPFDRVLGTLIVLAAMPAFDSMIALALRQVKARLLRRTAAQQMIFVPGEEGEPLQAVARTASSQQGTDEQIRATDAFTDVLHYAASWVLLIAAGAFLARLWSFDFIRILGARDARTFVGVLFDAGITLLIGWYVWRLFETGLAVALSREVNGPGSRASTVQPLLRSIGMIVIAVVALMWAFSVLGLNIGPLLASAGVVGIAIGFGAQTLVKDLFSGAFFLIEDVFRIGDYIEAGTAKGTVEKITFRTVALRHQNGPLHFVPYGSLGSVRNNSRDWVIDKFEIPLPIDVESEQVRRIVKRIGLEMLEHEELAPFIMSPLKAKLYRIQPGAKIFRCKVQTPPGKQFEVRTEAYRRIELAFAEANIPFASNIQSSVVVHAGQPAAAEPLQPVEEVRAAE</sequence>
<evidence type="ECO:0000259" key="8">
    <source>
        <dbReference type="Pfam" id="PF00924"/>
    </source>
</evidence>
<feature type="transmembrane region" description="Helical" evidence="7">
    <location>
        <begin position="282"/>
        <end position="303"/>
    </location>
</feature>
<feature type="transmembrane region" description="Helical" evidence="7">
    <location>
        <begin position="173"/>
        <end position="197"/>
    </location>
</feature>
<keyword evidence="4 7" id="KW-0812">Transmembrane</keyword>
<comment type="similarity">
    <text evidence="2">Belongs to the MscS (TC 1.A.23) family.</text>
</comment>
<feature type="transmembrane region" description="Helical" evidence="7">
    <location>
        <begin position="245"/>
        <end position="262"/>
    </location>
</feature>
<dbReference type="EMBL" id="BMJQ01000014">
    <property type="protein sequence ID" value="GGF36382.1"/>
    <property type="molecule type" value="Genomic_DNA"/>
</dbReference>
<gene>
    <name evidence="10" type="ORF">GCM10011611_48570</name>
</gene>
<evidence type="ECO:0000256" key="2">
    <source>
        <dbReference type="ARBA" id="ARBA00008017"/>
    </source>
</evidence>
<comment type="subcellular location">
    <subcellularLocation>
        <location evidence="1">Cell membrane</location>
        <topology evidence="1">Multi-pass membrane protein</topology>
    </subcellularLocation>
</comment>
<evidence type="ECO:0000256" key="7">
    <source>
        <dbReference type="SAM" id="Phobius"/>
    </source>
</evidence>
<feature type="transmembrane region" description="Helical" evidence="7">
    <location>
        <begin position="417"/>
        <end position="438"/>
    </location>
</feature>
<feature type="domain" description="Mechanosensitive ion channel transmembrane helices 2/3" evidence="9">
    <location>
        <begin position="473"/>
        <end position="510"/>
    </location>
</feature>
<feature type="domain" description="Mechanosensitive ion channel MscS" evidence="8">
    <location>
        <begin position="511"/>
        <end position="575"/>
    </location>
</feature>
<keyword evidence="11" id="KW-1185">Reference proteome</keyword>
<reference evidence="10" key="2">
    <citation type="submission" date="2020-09" db="EMBL/GenBank/DDBJ databases">
        <authorList>
            <person name="Sun Q."/>
            <person name="Zhou Y."/>
        </authorList>
    </citation>
    <scope>NUCLEOTIDE SEQUENCE</scope>
    <source>
        <strain evidence="10">CGMCC 1.15725</strain>
    </source>
</reference>
<dbReference type="InterPro" id="IPR045276">
    <property type="entry name" value="YbiO_bact"/>
</dbReference>
<evidence type="ECO:0000256" key="6">
    <source>
        <dbReference type="ARBA" id="ARBA00023136"/>
    </source>
</evidence>
<feature type="transmembrane region" description="Helical" evidence="7">
    <location>
        <begin position="218"/>
        <end position="239"/>
    </location>
</feature>
<dbReference type="SUPFAM" id="SSF50182">
    <property type="entry name" value="Sm-like ribonucleoproteins"/>
    <property type="match status" value="1"/>
</dbReference>
<comment type="caution">
    <text evidence="10">The sequence shown here is derived from an EMBL/GenBank/DDBJ whole genome shotgun (WGS) entry which is preliminary data.</text>
</comment>
<evidence type="ECO:0000259" key="9">
    <source>
        <dbReference type="Pfam" id="PF21088"/>
    </source>
</evidence>
<keyword evidence="5 7" id="KW-1133">Transmembrane helix</keyword>
<dbReference type="Pfam" id="PF21088">
    <property type="entry name" value="MS_channel_1st"/>
    <property type="match status" value="1"/>
</dbReference>
<dbReference type="Gene3D" id="2.30.30.60">
    <property type="match status" value="1"/>
</dbReference>
<dbReference type="InterPro" id="IPR011066">
    <property type="entry name" value="MscS_channel_C_sf"/>
</dbReference>
<feature type="transmembrane region" description="Helical" evidence="7">
    <location>
        <begin position="491"/>
        <end position="513"/>
    </location>
</feature>
<evidence type="ECO:0000256" key="5">
    <source>
        <dbReference type="ARBA" id="ARBA00022989"/>
    </source>
</evidence>
<dbReference type="Proteomes" id="UP000646365">
    <property type="component" value="Unassembled WGS sequence"/>
</dbReference>
<dbReference type="GO" id="GO:0008381">
    <property type="term" value="F:mechanosensitive monoatomic ion channel activity"/>
    <property type="evidence" value="ECO:0007669"/>
    <property type="project" value="InterPro"/>
</dbReference>
<accession>A0A8J2YYK6</accession>
<feature type="transmembrane region" description="Helical" evidence="7">
    <location>
        <begin position="84"/>
        <end position="109"/>
    </location>
</feature>
<dbReference type="GO" id="GO:0005886">
    <property type="term" value="C:plasma membrane"/>
    <property type="evidence" value="ECO:0007669"/>
    <property type="project" value="UniProtKB-SubCell"/>
</dbReference>
<dbReference type="Gene3D" id="3.30.70.100">
    <property type="match status" value="1"/>
</dbReference>
<keyword evidence="3" id="KW-1003">Cell membrane</keyword>
<feature type="transmembrane region" description="Helical" evidence="7">
    <location>
        <begin position="466"/>
        <end position="485"/>
    </location>
</feature>
<dbReference type="PANTHER" id="PTHR30460">
    <property type="entry name" value="MODERATE CONDUCTANCE MECHANOSENSITIVE CHANNEL YBIO"/>
    <property type="match status" value="1"/>
</dbReference>